<keyword evidence="1" id="KW-1133">Transmembrane helix</keyword>
<feature type="transmembrane region" description="Helical" evidence="1">
    <location>
        <begin position="202"/>
        <end position="219"/>
    </location>
</feature>
<accession>A0AAV8A8K8</accession>
<feature type="transmembrane region" description="Helical" evidence="1">
    <location>
        <begin position="53"/>
        <end position="77"/>
    </location>
</feature>
<feature type="transmembrane region" description="Helical" evidence="1">
    <location>
        <begin position="248"/>
        <end position="270"/>
    </location>
</feature>
<sequence>MKTTTIYVILNTVGYLFMIIANVIPNIVKPNGNTVSSVSKKYPTRITPSGFTFSIWGIIYTFLGIWVVSQIVSLFAWKKQIQDQIYKRIDSIGVFFFISCLANGTWIFVWVYEHVVASFFIILLILASLVFIYVKIQMQFNKKKNAEYTEMPSDAENDSRWVVFIYDHTSFSLYLAWINVATIINLTIALQVWGLDSLYTKNAWAIIIFIVLTIIGLILLRINSDYAYNIVFIWALIGIVSEQGKSKAIMGVGLTCILILSLFVLISIFFKIKKKIKNKE</sequence>
<organism evidence="2 3">
    <name type="scientific">Anaeramoeba flamelloides</name>
    <dbReference type="NCBI Taxonomy" id="1746091"/>
    <lineage>
        <taxon>Eukaryota</taxon>
        <taxon>Metamonada</taxon>
        <taxon>Anaeramoebidae</taxon>
        <taxon>Anaeramoeba</taxon>
    </lineage>
</organism>
<dbReference type="PANTHER" id="PTHR33802:SF1">
    <property type="entry name" value="XK-RELATED PROTEIN"/>
    <property type="match status" value="1"/>
</dbReference>
<comment type="caution">
    <text evidence="2">The sequence shown here is derived from an EMBL/GenBank/DDBJ whole genome shotgun (WGS) entry which is preliminary data.</text>
</comment>
<evidence type="ECO:0008006" key="4">
    <source>
        <dbReference type="Google" id="ProtNLM"/>
    </source>
</evidence>
<gene>
    <name evidence="2" type="ORF">M0812_05201</name>
</gene>
<feature type="transmembrane region" description="Helical" evidence="1">
    <location>
        <begin position="89"/>
        <end position="109"/>
    </location>
</feature>
<evidence type="ECO:0000313" key="2">
    <source>
        <dbReference type="EMBL" id="KAJ3449057.1"/>
    </source>
</evidence>
<keyword evidence="1" id="KW-0812">Transmembrane</keyword>
<keyword evidence="1" id="KW-0472">Membrane</keyword>
<feature type="transmembrane region" description="Helical" evidence="1">
    <location>
        <begin position="7"/>
        <end position="28"/>
    </location>
</feature>
<dbReference type="PANTHER" id="PTHR33802">
    <property type="entry name" value="SI:CH211-161H7.5-RELATED"/>
    <property type="match status" value="1"/>
</dbReference>
<proteinExistence type="predicted"/>
<protein>
    <recommendedName>
        <fullName evidence="4">Tryptophan-rich sensory protein</fullName>
    </recommendedName>
</protein>
<evidence type="ECO:0000313" key="3">
    <source>
        <dbReference type="Proteomes" id="UP001146793"/>
    </source>
</evidence>
<feature type="transmembrane region" description="Helical" evidence="1">
    <location>
        <begin position="226"/>
        <end position="242"/>
    </location>
</feature>
<name>A0AAV8A8K8_9EUKA</name>
<dbReference type="Proteomes" id="UP001146793">
    <property type="component" value="Unassembled WGS sequence"/>
</dbReference>
<feature type="transmembrane region" description="Helical" evidence="1">
    <location>
        <begin position="115"/>
        <end position="134"/>
    </location>
</feature>
<evidence type="ECO:0000256" key="1">
    <source>
        <dbReference type="SAM" id="Phobius"/>
    </source>
</evidence>
<feature type="transmembrane region" description="Helical" evidence="1">
    <location>
        <begin position="171"/>
        <end position="190"/>
    </location>
</feature>
<dbReference type="AlphaFoldDB" id="A0AAV8A8K8"/>
<dbReference type="EMBL" id="JANTQA010000012">
    <property type="protein sequence ID" value="KAJ3449057.1"/>
    <property type="molecule type" value="Genomic_DNA"/>
</dbReference>
<reference evidence="2" key="1">
    <citation type="submission" date="2022-08" db="EMBL/GenBank/DDBJ databases">
        <title>Novel sulphate-reducing endosymbionts in the free-living metamonad Anaeramoeba.</title>
        <authorList>
            <person name="Jerlstrom-Hultqvist J."/>
            <person name="Cepicka I."/>
            <person name="Gallot-Lavallee L."/>
            <person name="Salas-Leiva D."/>
            <person name="Curtis B.A."/>
            <person name="Zahonova K."/>
            <person name="Pipaliya S."/>
            <person name="Dacks J."/>
            <person name="Roger A.J."/>
        </authorList>
    </citation>
    <scope>NUCLEOTIDE SEQUENCE</scope>
    <source>
        <strain evidence="2">Busselton2</strain>
    </source>
</reference>